<evidence type="ECO:0000256" key="2">
    <source>
        <dbReference type="SAM" id="Phobius"/>
    </source>
</evidence>
<organism evidence="4 5">
    <name type="scientific">Zunongwangia endophytica</name>
    <dbReference type="NCBI Taxonomy" id="1808945"/>
    <lineage>
        <taxon>Bacteria</taxon>
        <taxon>Pseudomonadati</taxon>
        <taxon>Bacteroidota</taxon>
        <taxon>Flavobacteriia</taxon>
        <taxon>Flavobacteriales</taxon>
        <taxon>Flavobacteriaceae</taxon>
        <taxon>Zunongwangia</taxon>
    </lineage>
</organism>
<feature type="domain" description="DUF4145" evidence="3">
    <location>
        <begin position="28"/>
        <end position="105"/>
    </location>
</feature>
<evidence type="ECO:0000259" key="3">
    <source>
        <dbReference type="Pfam" id="PF13643"/>
    </source>
</evidence>
<feature type="coiled-coil region" evidence="1">
    <location>
        <begin position="144"/>
        <end position="185"/>
    </location>
</feature>
<keyword evidence="2" id="KW-1133">Transmembrane helix</keyword>
<proteinExistence type="predicted"/>
<sequence>MSSKFSFLKKVYPSLYEKAIKAENLSYIDSGSSIVICRQFVEEMIVLLIKLEKIPDENFENQDLFKKINSLKSKNIIPKGAFKSFNIIRKAGNKAAHGAENIGESNFSVLSECYRLSIWLIFTYDKIFIENQKYKNKTDPSLNLEDIEVLCSNLEMDHNELEVKIENLNKDYKKIKNRRKRSRLIDQVLDIGLAAIGIGGGLLILAAIGTGPVGIATGLITGAGRLAYKFNKKHGKSE</sequence>
<accession>A0ABV8HE87</accession>
<keyword evidence="2" id="KW-0812">Transmembrane</keyword>
<dbReference type="Pfam" id="PF13643">
    <property type="entry name" value="DUF4145"/>
    <property type="match status" value="1"/>
</dbReference>
<keyword evidence="2" id="KW-0472">Membrane</keyword>
<dbReference type="EMBL" id="JBHSAS010000032">
    <property type="protein sequence ID" value="MFC4029353.1"/>
    <property type="molecule type" value="Genomic_DNA"/>
</dbReference>
<evidence type="ECO:0000256" key="1">
    <source>
        <dbReference type="SAM" id="Coils"/>
    </source>
</evidence>
<keyword evidence="5" id="KW-1185">Reference proteome</keyword>
<dbReference type="Proteomes" id="UP001595793">
    <property type="component" value="Unassembled WGS sequence"/>
</dbReference>
<name>A0ABV8HE87_9FLAO</name>
<protein>
    <submittedName>
        <fullName evidence="4">DUF4145 domain-containing protein</fullName>
    </submittedName>
</protein>
<gene>
    <name evidence="4" type="ORF">ACFOS1_18180</name>
</gene>
<dbReference type="InterPro" id="IPR025285">
    <property type="entry name" value="DUF4145"/>
</dbReference>
<reference evidence="5" key="1">
    <citation type="journal article" date="2019" name="Int. J. Syst. Evol. Microbiol.">
        <title>The Global Catalogue of Microorganisms (GCM) 10K type strain sequencing project: providing services to taxonomists for standard genome sequencing and annotation.</title>
        <authorList>
            <consortium name="The Broad Institute Genomics Platform"/>
            <consortium name="The Broad Institute Genome Sequencing Center for Infectious Disease"/>
            <person name="Wu L."/>
            <person name="Ma J."/>
        </authorList>
    </citation>
    <scope>NUCLEOTIDE SEQUENCE [LARGE SCALE GENOMIC DNA]</scope>
    <source>
        <strain evidence="5">CECT 9128</strain>
    </source>
</reference>
<evidence type="ECO:0000313" key="4">
    <source>
        <dbReference type="EMBL" id="MFC4029353.1"/>
    </source>
</evidence>
<feature type="transmembrane region" description="Helical" evidence="2">
    <location>
        <begin position="184"/>
        <end position="205"/>
    </location>
</feature>
<keyword evidence="1" id="KW-0175">Coiled coil</keyword>
<comment type="caution">
    <text evidence="4">The sequence shown here is derived from an EMBL/GenBank/DDBJ whole genome shotgun (WGS) entry which is preliminary data.</text>
</comment>
<dbReference type="RefSeq" id="WP_290233082.1">
    <property type="nucleotide sequence ID" value="NZ_JAUFPZ010000002.1"/>
</dbReference>
<evidence type="ECO:0000313" key="5">
    <source>
        <dbReference type="Proteomes" id="UP001595793"/>
    </source>
</evidence>